<dbReference type="InterPro" id="IPR036396">
    <property type="entry name" value="Cyt_P450_sf"/>
</dbReference>
<evidence type="ECO:0000256" key="4">
    <source>
        <dbReference type="ARBA" id="ARBA00010617"/>
    </source>
</evidence>
<evidence type="ECO:0000256" key="9">
    <source>
        <dbReference type="ARBA" id="ARBA00022848"/>
    </source>
</evidence>
<dbReference type="InterPro" id="IPR002401">
    <property type="entry name" value="Cyt_P450_E_grp-I"/>
</dbReference>
<dbReference type="STRING" id="7102.A0A2A4JW58"/>
<keyword evidence="6 15" id="KW-0349">Heme</keyword>
<keyword evidence="7 15" id="KW-0479">Metal-binding</keyword>
<dbReference type="SUPFAM" id="SSF48264">
    <property type="entry name" value="Cytochrome P450"/>
    <property type="match status" value="1"/>
</dbReference>
<dbReference type="InterPro" id="IPR017972">
    <property type="entry name" value="Cyt_P450_CS"/>
</dbReference>
<protein>
    <recommendedName>
        <fullName evidence="5">unspecific monooxygenase</fullName>
        <ecNumber evidence="5">1.14.14.1</ecNumber>
    </recommendedName>
</protein>
<evidence type="ECO:0000256" key="5">
    <source>
        <dbReference type="ARBA" id="ARBA00012109"/>
    </source>
</evidence>
<dbReference type="EC" id="1.14.14.1" evidence="5"/>
<evidence type="ECO:0000256" key="1">
    <source>
        <dbReference type="ARBA" id="ARBA00001971"/>
    </source>
</evidence>
<evidence type="ECO:0000256" key="13">
    <source>
        <dbReference type="ARBA" id="ARBA00023136"/>
    </source>
</evidence>
<dbReference type="PANTHER" id="PTHR24292">
    <property type="entry name" value="CYTOCHROME P450"/>
    <property type="match status" value="1"/>
</dbReference>
<evidence type="ECO:0000256" key="12">
    <source>
        <dbReference type="ARBA" id="ARBA00023033"/>
    </source>
</evidence>
<evidence type="ECO:0000256" key="14">
    <source>
        <dbReference type="ARBA" id="ARBA00047827"/>
    </source>
</evidence>
<comment type="subcellular location">
    <subcellularLocation>
        <location evidence="3">Endoplasmic reticulum membrane</location>
        <topology evidence="3">Peripheral membrane protein</topology>
    </subcellularLocation>
    <subcellularLocation>
        <location evidence="2">Microsome membrane</location>
        <topology evidence="2">Peripheral membrane protein</topology>
    </subcellularLocation>
</comment>
<feature type="binding site" description="axial binding residue" evidence="15">
    <location>
        <position position="441"/>
    </location>
    <ligand>
        <name>heme</name>
        <dbReference type="ChEBI" id="CHEBI:30413"/>
    </ligand>
    <ligandPart>
        <name>Fe</name>
        <dbReference type="ChEBI" id="CHEBI:18248"/>
    </ligandPart>
</feature>
<dbReference type="PANTHER" id="PTHR24292:SF45">
    <property type="entry name" value="CYTOCHROME P450 6G1-RELATED"/>
    <property type="match status" value="1"/>
</dbReference>
<keyword evidence="13" id="KW-0472">Membrane</keyword>
<evidence type="ECO:0000256" key="6">
    <source>
        <dbReference type="ARBA" id="ARBA00022617"/>
    </source>
</evidence>
<gene>
    <name evidence="18" type="ORF">B5V51_9949</name>
</gene>
<keyword evidence="12 16" id="KW-0503">Monooxygenase</keyword>
<dbReference type="PRINTS" id="PR00463">
    <property type="entry name" value="EP450I"/>
</dbReference>
<evidence type="ECO:0000256" key="16">
    <source>
        <dbReference type="RuleBase" id="RU000461"/>
    </source>
</evidence>
<name>A0A2A4JW58_HELVI</name>
<accession>A0A2A4JW58</accession>
<dbReference type="EMBL" id="NWSH01000459">
    <property type="protein sequence ID" value="PCG76255.1"/>
    <property type="molecule type" value="Genomic_DNA"/>
</dbReference>
<dbReference type="InterPro" id="IPR001128">
    <property type="entry name" value="Cyt_P450"/>
</dbReference>
<feature type="chain" id="PRO_5012494977" description="unspecific monooxygenase" evidence="17">
    <location>
        <begin position="21"/>
        <end position="496"/>
    </location>
</feature>
<dbReference type="PROSITE" id="PS00086">
    <property type="entry name" value="CYTOCHROME_P450"/>
    <property type="match status" value="1"/>
</dbReference>
<evidence type="ECO:0000256" key="8">
    <source>
        <dbReference type="ARBA" id="ARBA00022824"/>
    </source>
</evidence>
<comment type="caution">
    <text evidence="18">The sequence shown here is derived from an EMBL/GenBank/DDBJ whole genome shotgun (WGS) entry which is preliminary data.</text>
</comment>
<comment type="cofactor">
    <cofactor evidence="1 15">
        <name>heme</name>
        <dbReference type="ChEBI" id="CHEBI:30413"/>
    </cofactor>
</comment>
<dbReference type="PRINTS" id="PR00385">
    <property type="entry name" value="P450"/>
</dbReference>
<organism evidence="18">
    <name type="scientific">Heliothis virescens</name>
    <name type="common">Tobacco budworm moth</name>
    <dbReference type="NCBI Taxonomy" id="7102"/>
    <lineage>
        <taxon>Eukaryota</taxon>
        <taxon>Metazoa</taxon>
        <taxon>Ecdysozoa</taxon>
        <taxon>Arthropoda</taxon>
        <taxon>Hexapoda</taxon>
        <taxon>Insecta</taxon>
        <taxon>Pterygota</taxon>
        <taxon>Neoptera</taxon>
        <taxon>Endopterygota</taxon>
        <taxon>Lepidoptera</taxon>
        <taxon>Glossata</taxon>
        <taxon>Ditrysia</taxon>
        <taxon>Noctuoidea</taxon>
        <taxon>Noctuidae</taxon>
        <taxon>Heliothinae</taxon>
        <taxon>Heliothis</taxon>
    </lineage>
</organism>
<dbReference type="GO" id="GO:0020037">
    <property type="term" value="F:heme binding"/>
    <property type="evidence" value="ECO:0007669"/>
    <property type="project" value="InterPro"/>
</dbReference>
<feature type="signal peptide" evidence="17">
    <location>
        <begin position="1"/>
        <end position="20"/>
    </location>
</feature>
<keyword evidence="9" id="KW-0492">Microsome</keyword>
<proteinExistence type="inferred from homology"/>
<evidence type="ECO:0000256" key="2">
    <source>
        <dbReference type="ARBA" id="ARBA00004174"/>
    </source>
</evidence>
<evidence type="ECO:0000256" key="11">
    <source>
        <dbReference type="ARBA" id="ARBA00023004"/>
    </source>
</evidence>
<sequence length="496" mass="57349">MLTLILTFVSLVLAIAYLKGKYNEHYWKKRGVPFYDKHRTGGPLWQFGIEDRSFFQILHDIYWKYEKDPAVGLGSLFNHGLYVKDPKNIQHITQVDFHSFNHRGIAFTDDDILANNVLLLHGPKWKIIRQKLTPIFTTAKLRNMFYIIDKSAQDFVEYLKLNPEKLNADAFENMSHFCTAAIAAAVFGIGTKSTFDSPFREMAREVLTPTFTTNLKFMISGISEFIFKTLKLKLFKTTQEDFFIGAIKQVLRQREQDNVPRHDFVEMCVNLQKSGTMEDSETGLKLEPTDELLAAQAFFFFLAGIEPTAASMFAAFMELGRHPEILKRLHKDVDEVFEKHNGKLTYDAVSDMKYLSNVLNESLRLYPPIGFLTRQCIQDTVLPVGDVPVEKGVKIFTPIYELHHDPKYFPEPEKFDPERFDRVGEVSDMTYMPFGKGGRYCIGARYARIQLLTGMVHLLRHYTVQTHVYKGGVQYSKEQFQVRLKNVNVEFIPRKL</sequence>
<dbReference type="InterPro" id="IPR050476">
    <property type="entry name" value="Insect_CytP450_Detox"/>
</dbReference>
<evidence type="ECO:0000256" key="17">
    <source>
        <dbReference type="SAM" id="SignalP"/>
    </source>
</evidence>
<evidence type="ECO:0000256" key="15">
    <source>
        <dbReference type="PIRSR" id="PIRSR602401-1"/>
    </source>
</evidence>
<comment type="catalytic activity">
    <reaction evidence="14">
        <text>an organic molecule + reduced [NADPH--hemoprotein reductase] + O2 = an alcohol + oxidized [NADPH--hemoprotein reductase] + H2O + H(+)</text>
        <dbReference type="Rhea" id="RHEA:17149"/>
        <dbReference type="Rhea" id="RHEA-COMP:11964"/>
        <dbReference type="Rhea" id="RHEA-COMP:11965"/>
        <dbReference type="ChEBI" id="CHEBI:15377"/>
        <dbReference type="ChEBI" id="CHEBI:15378"/>
        <dbReference type="ChEBI" id="CHEBI:15379"/>
        <dbReference type="ChEBI" id="CHEBI:30879"/>
        <dbReference type="ChEBI" id="CHEBI:57618"/>
        <dbReference type="ChEBI" id="CHEBI:58210"/>
        <dbReference type="ChEBI" id="CHEBI:142491"/>
        <dbReference type="EC" id="1.14.14.1"/>
    </reaction>
</comment>
<evidence type="ECO:0000313" key="18">
    <source>
        <dbReference type="EMBL" id="PCG76255.1"/>
    </source>
</evidence>
<evidence type="ECO:0000256" key="3">
    <source>
        <dbReference type="ARBA" id="ARBA00004406"/>
    </source>
</evidence>
<dbReference type="AlphaFoldDB" id="A0A2A4JW58"/>
<dbReference type="GO" id="GO:0016712">
    <property type="term" value="F:oxidoreductase activity, acting on paired donors, with incorporation or reduction of molecular oxygen, reduced flavin or flavoprotein as one donor, and incorporation of one atom of oxygen"/>
    <property type="evidence" value="ECO:0007669"/>
    <property type="project" value="UniProtKB-EC"/>
</dbReference>
<keyword evidence="17" id="KW-0732">Signal</keyword>
<reference evidence="18" key="1">
    <citation type="submission" date="2017-09" db="EMBL/GenBank/DDBJ databases">
        <title>Contemporary evolution of a Lepidopteran species, Heliothis virescens, in response to modern agricultural practices.</title>
        <authorList>
            <person name="Fritz M.L."/>
            <person name="Deyonke A.M."/>
            <person name="Papanicolaou A."/>
            <person name="Micinski S."/>
            <person name="Westbrook J."/>
            <person name="Gould F."/>
        </authorList>
    </citation>
    <scope>NUCLEOTIDE SEQUENCE [LARGE SCALE GENOMIC DNA]</scope>
    <source>
        <strain evidence="18">HvINT-</strain>
        <tissue evidence="18">Whole body</tissue>
    </source>
</reference>
<dbReference type="Pfam" id="PF00067">
    <property type="entry name" value="p450"/>
    <property type="match status" value="1"/>
</dbReference>
<comment type="similarity">
    <text evidence="4 16">Belongs to the cytochrome P450 family.</text>
</comment>
<keyword evidence="11 15" id="KW-0408">Iron</keyword>
<dbReference type="GO" id="GO:0005506">
    <property type="term" value="F:iron ion binding"/>
    <property type="evidence" value="ECO:0007669"/>
    <property type="project" value="InterPro"/>
</dbReference>
<evidence type="ECO:0000256" key="7">
    <source>
        <dbReference type="ARBA" id="ARBA00022723"/>
    </source>
</evidence>
<evidence type="ECO:0000256" key="10">
    <source>
        <dbReference type="ARBA" id="ARBA00023002"/>
    </source>
</evidence>
<dbReference type="Gene3D" id="1.10.630.10">
    <property type="entry name" value="Cytochrome P450"/>
    <property type="match status" value="1"/>
</dbReference>
<dbReference type="GO" id="GO:0005789">
    <property type="term" value="C:endoplasmic reticulum membrane"/>
    <property type="evidence" value="ECO:0007669"/>
    <property type="project" value="UniProtKB-SubCell"/>
</dbReference>
<dbReference type="SMR" id="A0A2A4JW58"/>
<keyword evidence="10 16" id="KW-0560">Oxidoreductase</keyword>
<keyword evidence="8" id="KW-0256">Endoplasmic reticulum</keyword>
<dbReference type="CDD" id="cd11056">
    <property type="entry name" value="CYP6-like"/>
    <property type="match status" value="1"/>
</dbReference>